<gene>
    <name evidence="2" type="ORF">AWP47_18120</name>
</gene>
<accession>A0A854BJG0</accession>
<dbReference type="EMBL" id="LRKC01000139">
    <property type="protein sequence ID" value="OKV08141.1"/>
    <property type="molecule type" value="Genomic_DNA"/>
</dbReference>
<reference evidence="2 3" key="1">
    <citation type="journal article" date="2017" name="Front. Cell. Infect. Microbiol.">
        <title>Chaperone-usher pili loci of human colonization factor-negative enterotoxigenic Escherichia coli.</title>
        <authorList>
            <person name="Del Canto F."/>
            <person name="Vidal R."/>
            <person name="Stine O.C."/>
            <person name="Pop M."/>
        </authorList>
    </citation>
    <scope>NUCLEOTIDE SEQUENCE [LARGE SCALE GENOMIC DNA]</scope>
    <source>
        <strain evidence="2 3">700324</strain>
    </source>
</reference>
<proteinExistence type="predicted"/>
<evidence type="ECO:0000313" key="3">
    <source>
        <dbReference type="Proteomes" id="UP000185794"/>
    </source>
</evidence>
<name>A0A854BJG0_ECOLX</name>
<dbReference type="AlphaFoldDB" id="A0A854BJG0"/>
<dbReference type="InterPro" id="IPR054347">
    <property type="entry name" value="TOTE_primase"/>
</dbReference>
<comment type="caution">
    <text evidence="2">The sequence shown here is derived from an EMBL/GenBank/DDBJ whole genome shotgun (WGS) entry which is preliminary data.</text>
</comment>
<feature type="domain" description="TOTE conflict system primase" evidence="1">
    <location>
        <begin position="1"/>
        <end position="131"/>
    </location>
</feature>
<dbReference type="Proteomes" id="UP000185794">
    <property type="component" value="Unassembled WGS sequence"/>
</dbReference>
<organism evidence="2 3">
    <name type="scientific">Escherichia coli</name>
    <dbReference type="NCBI Taxonomy" id="562"/>
    <lineage>
        <taxon>Bacteria</taxon>
        <taxon>Pseudomonadati</taxon>
        <taxon>Pseudomonadota</taxon>
        <taxon>Gammaproteobacteria</taxon>
        <taxon>Enterobacterales</taxon>
        <taxon>Enterobacteriaceae</taxon>
        <taxon>Escherichia</taxon>
    </lineage>
</organism>
<evidence type="ECO:0000313" key="2">
    <source>
        <dbReference type="EMBL" id="OKV08141.1"/>
    </source>
</evidence>
<protein>
    <recommendedName>
        <fullName evidence="1">TOTE conflict system primase domain-containing protein</fullName>
    </recommendedName>
</protein>
<evidence type="ECO:0000259" key="1">
    <source>
        <dbReference type="Pfam" id="PF22548"/>
    </source>
</evidence>
<dbReference type="Pfam" id="PF22548">
    <property type="entry name" value="AEP-TOTE"/>
    <property type="match status" value="1"/>
</dbReference>
<sequence>MLEDDFCYFLVVDFDEPEWQTDASAFMQPCDELGVPAAREVSSSRQGAHIWVFGASRVLARDARRLGTAIISHTCSRTRQLQLSSYDRLFPNQNIIPKAKLSNLIALPLQKGPRASDGSIFIDTTFRPYPD</sequence>